<dbReference type="InterPro" id="IPR015342">
    <property type="entry name" value="PEX1-N_C-lobe"/>
</dbReference>
<gene>
    <name evidence="11" type="ORF">Esi_0291_0008</name>
</gene>
<dbReference type="eggNOG" id="KOG0728">
    <property type="taxonomic scope" value="Eukaryota"/>
</dbReference>
<dbReference type="Pfam" id="PF00004">
    <property type="entry name" value="AAA"/>
    <property type="match status" value="2"/>
</dbReference>
<dbReference type="Gene3D" id="3.40.50.300">
    <property type="entry name" value="P-loop containing nucleotide triphosphate hydrolases"/>
    <property type="match status" value="2"/>
</dbReference>
<dbReference type="OMA" id="WHETTAV"/>
<accession>D7FVI2</accession>
<feature type="domain" description="AAA+ ATPase" evidence="10">
    <location>
        <begin position="632"/>
        <end position="779"/>
    </location>
</feature>
<comment type="subcellular location">
    <subcellularLocation>
        <location evidence="1">Membrane</location>
    </subcellularLocation>
</comment>
<dbReference type="InterPro" id="IPR003959">
    <property type="entry name" value="ATPase_AAA_core"/>
</dbReference>
<evidence type="ECO:0000256" key="8">
    <source>
        <dbReference type="ARBA" id="ARBA00034532"/>
    </source>
</evidence>
<evidence type="ECO:0000259" key="10">
    <source>
        <dbReference type="SMART" id="SM00382"/>
    </source>
</evidence>
<organism evidence="11 12">
    <name type="scientific">Ectocarpus siliculosus</name>
    <name type="common">Brown alga</name>
    <name type="synonym">Conferva siliculosa</name>
    <dbReference type="NCBI Taxonomy" id="2880"/>
    <lineage>
        <taxon>Eukaryota</taxon>
        <taxon>Sar</taxon>
        <taxon>Stramenopiles</taxon>
        <taxon>Ochrophyta</taxon>
        <taxon>PX clade</taxon>
        <taxon>Phaeophyceae</taxon>
        <taxon>Ectocarpales</taxon>
        <taxon>Ectocarpaceae</taxon>
        <taxon>Ectocarpus</taxon>
    </lineage>
</organism>
<feature type="compositionally biased region" description="Low complexity" evidence="9">
    <location>
        <begin position="498"/>
        <end position="507"/>
    </location>
</feature>
<dbReference type="PROSITE" id="PS00674">
    <property type="entry name" value="AAA"/>
    <property type="match status" value="1"/>
</dbReference>
<dbReference type="InterPro" id="IPR029067">
    <property type="entry name" value="CDC48_domain_2-like_sf"/>
</dbReference>
<evidence type="ECO:0000256" key="3">
    <source>
        <dbReference type="ARBA" id="ARBA00022741"/>
    </source>
</evidence>
<keyword evidence="12" id="KW-1185">Reference proteome</keyword>
<dbReference type="InParanoid" id="D7FVI2"/>
<evidence type="ECO:0000256" key="5">
    <source>
        <dbReference type="ARBA" id="ARBA00022840"/>
    </source>
</evidence>
<dbReference type="eggNOG" id="KOG0735">
    <property type="taxonomic scope" value="Eukaryota"/>
</dbReference>
<reference evidence="11 12" key="1">
    <citation type="journal article" date="2010" name="Nature">
        <title>The Ectocarpus genome and the independent evolution of multicellularity in brown algae.</title>
        <authorList>
            <person name="Cock J.M."/>
            <person name="Sterck L."/>
            <person name="Rouze P."/>
            <person name="Scornet D."/>
            <person name="Allen A.E."/>
            <person name="Amoutzias G."/>
            <person name="Anthouard V."/>
            <person name="Artiguenave F."/>
            <person name="Aury J.M."/>
            <person name="Badger J.H."/>
            <person name="Beszteri B."/>
            <person name="Billiau K."/>
            <person name="Bonnet E."/>
            <person name="Bothwell J.H."/>
            <person name="Bowler C."/>
            <person name="Boyen C."/>
            <person name="Brownlee C."/>
            <person name="Carrano C.J."/>
            <person name="Charrier B."/>
            <person name="Cho G.Y."/>
            <person name="Coelho S.M."/>
            <person name="Collen J."/>
            <person name="Corre E."/>
            <person name="Da Silva C."/>
            <person name="Delage L."/>
            <person name="Delaroque N."/>
            <person name="Dittami S.M."/>
            <person name="Doulbeau S."/>
            <person name="Elias M."/>
            <person name="Farnham G."/>
            <person name="Gachon C.M."/>
            <person name="Gschloessl B."/>
            <person name="Heesch S."/>
            <person name="Jabbari K."/>
            <person name="Jubin C."/>
            <person name="Kawai H."/>
            <person name="Kimura K."/>
            <person name="Kloareg B."/>
            <person name="Kupper F.C."/>
            <person name="Lang D."/>
            <person name="Le Bail A."/>
            <person name="Leblanc C."/>
            <person name="Lerouge P."/>
            <person name="Lohr M."/>
            <person name="Lopez P.J."/>
            <person name="Martens C."/>
            <person name="Maumus F."/>
            <person name="Michel G."/>
            <person name="Miranda-Saavedra D."/>
            <person name="Morales J."/>
            <person name="Moreau H."/>
            <person name="Motomura T."/>
            <person name="Nagasato C."/>
            <person name="Napoli C.A."/>
            <person name="Nelson D.R."/>
            <person name="Nyvall-Collen P."/>
            <person name="Peters A.F."/>
            <person name="Pommier C."/>
            <person name="Potin P."/>
            <person name="Poulain J."/>
            <person name="Quesneville H."/>
            <person name="Read B."/>
            <person name="Rensing S.A."/>
            <person name="Ritter A."/>
            <person name="Rousvoal S."/>
            <person name="Samanta M."/>
            <person name="Samson G."/>
            <person name="Schroeder D.C."/>
            <person name="Segurens B."/>
            <person name="Strittmatter M."/>
            <person name="Tonon T."/>
            <person name="Tregear J.W."/>
            <person name="Valentin K."/>
            <person name="von Dassow P."/>
            <person name="Yamagishi T."/>
            <person name="Van de Peer Y."/>
            <person name="Wincker P."/>
        </authorList>
    </citation>
    <scope>NUCLEOTIDE SEQUENCE [LARGE SCALE GENOMIC DNA]</scope>
    <source>
        <strain evidence="12">Ec32 / CCAP1310/4</strain>
    </source>
</reference>
<dbReference type="Proteomes" id="UP000002630">
    <property type="component" value="Linkage Group LG03"/>
</dbReference>
<dbReference type="SUPFAM" id="SSF54585">
    <property type="entry name" value="Cdc48 domain 2-like"/>
    <property type="match status" value="1"/>
</dbReference>
<dbReference type="GO" id="GO:0016887">
    <property type="term" value="F:ATP hydrolysis activity"/>
    <property type="evidence" value="ECO:0007669"/>
    <property type="project" value="InterPro"/>
</dbReference>
<dbReference type="STRING" id="2880.D7FVI2"/>
<dbReference type="GO" id="GO:0005829">
    <property type="term" value="C:cytosol"/>
    <property type="evidence" value="ECO:0007669"/>
    <property type="project" value="TreeGrafter"/>
</dbReference>
<feature type="region of interest" description="Disordered" evidence="9">
    <location>
        <begin position="185"/>
        <end position="219"/>
    </location>
</feature>
<dbReference type="OrthoDB" id="2187at2759"/>
<dbReference type="SMART" id="SM00382">
    <property type="entry name" value="AAA"/>
    <property type="match status" value="2"/>
</dbReference>
<dbReference type="InterPro" id="IPR050168">
    <property type="entry name" value="AAA_ATPase_domain"/>
</dbReference>
<feature type="region of interest" description="Disordered" evidence="9">
    <location>
        <begin position="923"/>
        <end position="992"/>
    </location>
</feature>
<keyword evidence="6" id="KW-0472">Membrane</keyword>
<keyword evidence="5" id="KW-0067">ATP-binding</keyword>
<protein>
    <recommendedName>
        <fullName evidence="8">Peroxisomal ATPase PEX1</fullName>
    </recommendedName>
    <alternativeName>
        <fullName evidence="7">Peroxin-1</fullName>
    </alternativeName>
</protein>
<comment type="similarity">
    <text evidence="2">Belongs to the AAA ATPase family.</text>
</comment>
<dbReference type="EMBL" id="FN648477">
    <property type="protein sequence ID" value="CBJ31903.1"/>
    <property type="molecule type" value="Genomic_DNA"/>
</dbReference>
<dbReference type="PANTHER" id="PTHR23077:SF12">
    <property type="entry name" value="PEROXISOMAL ATPASE PEX1"/>
    <property type="match status" value="1"/>
</dbReference>
<evidence type="ECO:0000256" key="1">
    <source>
        <dbReference type="ARBA" id="ARBA00004370"/>
    </source>
</evidence>
<dbReference type="GO" id="GO:0005524">
    <property type="term" value="F:ATP binding"/>
    <property type="evidence" value="ECO:0007669"/>
    <property type="project" value="UniProtKB-KW"/>
</dbReference>
<feature type="compositionally biased region" description="Gly residues" evidence="9">
    <location>
        <begin position="302"/>
        <end position="321"/>
    </location>
</feature>
<evidence type="ECO:0000256" key="2">
    <source>
        <dbReference type="ARBA" id="ARBA00006914"/>
    </source>
</evidence>
<dbReference type="InterPro" id="IPR027417">
    <property type="entry name" value="P-loop_NTPase"/>
</dbReference>
<dbReference type="Gene3D" id="3.10.330.10">
    <property type="match status" value="1"/>
</dbReference>
<evidence type="ECO:0000256" key="6">
    <source>
        <dbReference type="ARBA" id="ARBA00023136"/>
    </source>
</evidence>
<feature type="region of interest" description="Disordered" evidence="9">
    <location>
        <begin position="493"/>
        <end position="529"/>
    </location>
</feature>
<evidence type="ECO:0000313" key="12">
    <source>
        <dbReference type="Proteomes" id="UP000002630"/>
    </source>
</evidence>
<dbReference type="PANTHER" id="PTHR23077">
    <property type="entry name" value="AAA-FAMILY ATPASE"/>
    <property type="match status" value="1"/>
</dbReference>
<dbReference type="InterPro" id="IPR003593">
    <property type="entry name" value="AAA+_ATPase"/>
</dbReference>
<evidence type="ECO:0000256" key="7">
    <source>
        <dbReference type="ARBA" id="ARBA00032509"/>
    </source>
</evidence>
<dbReference type="EMBL" id="FN649728">
    <property type="protein sequence ID" value="CBJ31903.1"/>
    <property type="molecule type" value="Genomic_DNA"/>
</dbReference>
<evidence type="ECO:0000313" key="11">
    <source>
        <dbReference type="EMBL" id="CBJ31903.1"/>
    </source>
</evidence>
<evidence type="ECO:0000256" key="4">
    <source>
        <dbReference type="ARBA" id="ARBA00022801"/>
    </source>
</evidence>
<name>D7FVI2_ECTSI</name>
<keyword evidence="3" id="KW-0547">Nucleotide-binding</keyword>
<proteinExistence type="inferred from homology"/>
<dbReference type="AlphaFoldDB" id="D7FVI2"/>
<dbReference type="GO" id="GO:0016558">
    <property type="term" value="P:protein import into peroxisome matrix"/>
    <property type="evidence" value="ECO:0007669"/>
    <property type="project" value="TreeGrafter"/>
</dbReference>
<feature type="region of interest" description="Disordered" evidence="9">
    <location>
        <begin position="254"/>
        <end position="362"/>
    </location>
</feature>
<dbReference type="SUPFAM" id="SSF52540">
    <property type="entry name" value="P-loop containing nucleoside triphosphate hydrolases"/>
    <property type="match status" value="2"/>
</dbReference>
<dbReference type="Pfam" id="PF09262">
    <property type="entry name" value="PEX-1N"/>
    <property type="match status" value="1"/>
</dbReference>
<feature type="domain" description="AAA+ ATPase" evidence="10">
    <location>
        <begin position="1065"/>
        <end position="1201"/>
    </location>
</feature>
<evidence type="ECO:0000256" key="9">
    <source>
        <dbReference type="SAM" id="MobiDB-lite"/>
    </source>
</evidence>
<dbReference type="InterPro" id="IPR003960">
    <property type="entry name" value="ATPase_AAA_CS"/>
</dbReference>
<dbReference type="FunFam" id="3.40.50.300:FF:000149">
    <property type="entry name" value="Nuclear valosin-containing protein-like"/>
    <property type="match status" value="1"/>
</dbReference>
<sequence>MVRATVRLVKTKNCFVNIPAHVARGLDGASEGAVILRLSWDGAVAEAAATTTPSWAFASWNGGISDAQSGAIEVPLALAQVLGLAAALDADSYLSVAAEPAGYVPTASRVCLEPLSCDDWEILEANAEHLEGHMLTQVCVAYTGQVMPIWVHNTSLISLQVVSVETPGGAPAAGCVRLTADTEVAVSPKPRRRRRSREGEPRRQRFRSSGLLRVAPPPPGWKLEETALARNSGGSGCGRPYVLAHPATLTEIDGWNSSPSSRAPWPSPTFGDVGSAVPPPTTSPPNEALAVLWRDGSSSPGPGNGRGAGVGQGGGGGGGPGGERHHETLDGNGGAAALRLGGGGGDSTAAAAGARGSCGGSTGGGMVVVLREDARVPPGHVAEAVRDGGRSGLLFGRTGLALLRRVARVRVLSVAEGATVLPRVVAPNGRTSTGSKGVTARTVGNYPAPTSAPGCVEAAAASRETLRQMLSYAWRGGEPDTGVVCRSRGVPSGGAGGALSAPGGLLSRHGGGVEPGSAGFSSKNTPAAAAGFPLPTEESSVTGSGQEEEAAGALRYVVLACQEDVDRAVGEALVGPDVAPPPGWHETTAVGEGGDGVLGGVEEQMRAVSNLLAPVLVRPVAAARGRLGVSAPAGGVVLHGAAGAGKTALALAMARRLRESYLSMAGTELVSCRDLQGRKMADVLGALEEAFSSASRHAPSLLVLDDLDKIAPAEGDEGAGAFNAQAARIAERLEDLLAQASGGTAAVGVLATVGSVASLNPRLTRSGMLDAQVEIPPPRPAARASMLKSLLRGLGAAGSAAAAGSHVHGRRGTFEACQRDVSKEALEEEYDGDGDDDDDGGIDWEYLSSKTEGCQARDLAKLVKRAVLNSALRRMKEADTEVTISSALAVPSAREHQHRRRQRTALPPSRVAINGGTVRVEGGDYGKGSHDGSALNGDAPCGASTNGSHNYHPPSTYRDNHGSSSGNLRHVTVGDTGEGSSSGHARDPQGAAHLGGRCGVGVDMEDLEAALEGFSAESLRGAGLFRSSVEWGDVGGLSGVRSELREILELPVKYGRLFEATPTRLPTGALLYGPPGCGKTLLAGAVAAECGLNFISVKGPEVLDKYIGASEQAVRSLFARAASAAPCVLFFDEFEAVAPRRGNDNTGVTDRVVNQLLTFLDGVEGRDGVYVLGATSRPDLIDSALLRPGRLDRQLYCGFPDAAEREDILRACWEHAFEAQRRGGCALTGRLFVVDGHHSCRR</sequence>
<keyword evidence="4" id="KW-0378">Hydrolase</keyword>
<dbReference type="GO" id="GO:0005778">
    <property type="term" value="C:peroxisomal membrane"/>
    <property type="evidence" value="ECO:0007669"/>
    <property type="project" value="TreeGrafter"/>
</dbReference>